<dbReference type="InterPro" id="IPR050359">
    <property type="entry name" value="bHLH_transcription_factors"/>
</dbReference>
<evidence type="ECO:0000313" key="4">
    <source>
        <dbReference type="Proteomes" id="UP000594454"/>
    </source>
</evidence>
<dbReference type="PANTHER" id="PTHR19290:SF163">
    <property type="entry name" value="BASIC HELIX-LOOP-HELIX NEURAL TRANSCRIPTION FACTOR TAP"/>
    <property type="match status" value="1"/>
</dbReference>
<proteinExistence type="predicted"/>
<dbReference type="EMBL" id="LR899010">
    <property type="protein sequence ID" value="CAD7082185.1"/>
    <property type="molecule type" value="Genomic_DNA"/>
</dbReference>
<sequence>MSSSYSSLDDGSFEFHDDSSFDSGFEKTFETEFNYTPRKLFFDEIQYDQTKLSPQSTHTKSSSAEEAFAPKIGVQTSTPKKTEAKPKRKYAVGQNRMTRARSPTQILRIKKHRRMKANDRERNRMHTLNEALERLRLALPTLPEDTKLTKIETLRFAHNYIFALEQVLESGGSIHLDLEKLQSVTLSGERFTKELFDAVFLNPNPYHPMGPEFSSGDLYSSMRQYGITMQESATPNVNFNHQNYQLYKSTFEAALNSGYTPSQTSSGYHGHPAVNRTSGNYHQQHHLPSQYSTGETTPKAQQPLGYHQNSSFYTQTPPWKDFNEQMVNTYDQYHHF</sequence>
<dbReference type="PANTHER" id="PTHR19290">
    <property type="entry name" value="BASIC HELIX-LOOP-HELIX PROTEIN NEUROGENIN-RELATED"/>
    <property type="match status" value="1"/>
</dbReference>
<dbReference type="GO" id="GO:0005634">
    <property type="term" value="C:nucleus"/>
    <property type="evidence" value="ECO:0007669"/>
    <property type="project" value="TreeGrafter"/>
</dbReference>
<dbReference type="CDD" id="cd11428">
    <property type="entry name" value="bHLH_TS_NGN"/>
    <property type="match status" value="1"/>
</dbReference>
<dbReference type="SMART" id="SM00353">
    <property type="entry name" value="HLH"/>
    <property type="match status" value="1"/>
</dbReference>
<evidence type="ECO:0000313" key="3">
    <source>
        <dbReference type="EMBL" id="CAD7082185.1"/>
    </source>
</evidence>
<dbReference type="Pfam" id="PF00010">
    <property type="entry name" value="HLH"/>
    <property type="match status" value="1"/>
</dbReference>
<feature type="domain" description="BHLH" evidence="2">
    <location>
        <begin position="112"/>
        <end position="164"/>
    </location>
</feature>
<dbReference type="FunCoup" id="A0A7R8YS47">
    <property type="interactions" value="6"/>
</dbReference>
<dbReference type="AlphaFoldDB" id="A0A7R8YS47"/>
<dbReference type="InterPro" id="IPR036638">
    <property type="entry name" value="HLH_DNA-bd_sf"/>
</dbReference>
<dbReference type="GO" id="GO:0000981">
    <property type="term" value="F:DNA-binding transcription factor activity, RNA polymerase II-specific"/>
    <property type="evidence" value="ECO:0007669"/>
    <property type="project" value="TreeGrafter"/>
</dbReference>
<name>A0A7R8YS47_HERIL</name>
<dbReference type="InParanoid" id="A0A7R8YS47"/>
<dbReference type="GO" id="GO:0070888">
    <property type="term" value="F:E-box binding"/>
    <property type="evidence" value="ECO:0007669"/>
    <property type="project" value="TreeGrafter"/>
</dbReference>
<accession>A0A7R8YS47</accession>
<dbReference type="Proteomes" id="UP000594454">
    <property type="component" value="Chromosome 2"/>
</dbReference>
<keyword evidence="4" id="KW-1185">Reference proteome</keyword>
<gene>
    <name evidence="3" type="ORF">HERILL_LOCUS5238</name>
</gene>
<evidence type="ECO:0000259" key="2">
    <source>
        <dbReference type="PROSITE" id="PS50888"/>
    </source>
</evidence>
<dbReference type="OrthoDB" id="5969565at2759"/>
<dbReference type="PROSITE" id="PS50888">
    <property type="entry name" value="BHLH"/>
    <property type="match status" value="1"/>
</dbReference>
<dbReference type="GO" id="GO:0007423">
    <property type="term" value="P:sensory organ development"/>
    <property type="evidence" value="ECO:0007669"/>
    <property type="project" value="TreeGrafter"/>
</dbReference>
<feature type="region of interest" description="Disordered" evidence="1">
    <location>
        <begin position="262"/>
        <end position="309"/>
    </location>
</feature>
<dbReference type="GO" id="GO:0061564">
    <property type="term" value="P:axon development"/>
    <property type="evidence" value="ECO:0007669"/>
    <property type="project" value="TreeGrafter"/>
</dbReference>
<dbReference type="GO" id="GO:0046983">
    <property type="term" value="F:protein dimerization activity"/>
    <property type="evidence" value="ECO:0007669"/>
    <property type="project" value="InterPro"/>
</dbReference>
<dbReference type="GO" id="GO:0045944">
    <property type="term" value="P:positive regulation of transcription by RNA polymerase II"/>
    <property type="evidence" value="ECO:0007669"/>
    <property type="project" value="TreeGrafter"/>
</dbReference>
<protein>
    <recommendedName>
        <fullName evidence="2">BHLH domain-containing protein</fullName>
    </recommendedName>
</protein>
<dbReference type="SUPFAM" id="SSF47459">
    <property type="entry name" value="HLH, helix-loop-helix DNA-binding domain"/>
    <property type="match status" value="1"/>
</dbReference>
<feature type="region of interest" description="Disordered" evidence="1">
    <location>
        <begin position="78"/>
        <end position="97"/>
    </location>
</feature>
<dbReference type="Gene3D" id="4.10.280.10">
    <property type="entry name" value="Helix-loop-helix DNA-binding domain"/>
    <property type="match status" value="1"/>
</dbReference>
<dbReference type="InterPro" id="IPR011598">
    <property type="entry name" value="bHLH_dom"/>
</dbReference>
<dbReference type="OMA" id="YTQTPPW"/>
<feature type="compositionally biased region" description="Polar residues" evidence="1">
    <location>
        <begin position="275"/>
        <end position="300"/>
    </location>
</feature>
<evidence type="ECO:0000256" key="1">
    <source>
        <dbReference type="SAM" id="MobiDB-lite"/>
    </source>
</evidence>
<organism evidence="3 4">
    <name type="scientific">Hermetia illucens</name>
    <name type="common">Black soldier fly</name>
    <dbReference type="NCBI Taxonomy" id="343691"/>
    <lineage>
        <taxon>Eukaryota</taxon>
        <taxon>Metazoa</taxon>
        <taxon>Ecdysozoa</taxon>
        <taxon>Arthropoda</taxon>
        <taxon>Hexapoda</taxon>
        <taxon>Insecta</taxon>
        <taxon>Pterygota</taxon>
        <taxon>Neoptera</taxon>
        <taxon>Endopterygota</taxon>
        <taxon>Diptera</taxon>
        <taxon>Brachycera</taxon>
        <taxon>Stratiomyomorpha</taxon>
        <taxon>Stratiomyidae</taxon>
        <taxon>Hermetiinae</taxon>
        <taxon>Hermetia</taxon>
    </lineage>
</organism>
<reference evidence="3 4" key="1">
    <citation type="submission" date="2020-11" db="EMBL/GenBank/DDBJ databases">
        <authorList>
            <person name="Wallbank WR R."/>
            <person name="Pardo Diaz C."/>
            <person name="Kozak K."/>
            <person name="Martin S."/>
            <person name="Jiggins C."/>
            <person name="Moest M."/>
            <person name="Warren A I."/>
            <person name="Generalovic N T."/>
            <person name="Byers J.R.P. K."/>
            <person name="Montejo-Kovacevich G."/>
            <person name="Yen C E."/>
        </authorList>
    </citation>
    <scope>NUCLEOTIDE SEQUENCE [LARGE SCALE GENOMIC DNA]</scope>
</reference>